<dbReference type="PANTHER" id="PTHR24092">
    <property type="entry name" value="PROBABLE PHOSPHOLIPID-TRANSPORTING ATPASE"/>
    <property type="match status" value="1"/>
</dbReference>
<reference evidence="1 2" key="1">
    <citation type="journal article" date="2023" name="Plants (Basel)">
        <title>Bridging the Gap: Combining Genomics and Transcriptomics Approaches to Understand Stylosanthes scabra, an Orphan Legume from the Brazilian Caatinga.</title>
        <authorList>
            <person name="Ferreira-Neto J.R.C."/>
            <person name="da Silva M.D."/>
            <person name="Binneck E."/>
            <person name="de Melo N.F."/>
            <person name="da Silva R.H."/>
            <person name="de Melo A.L.T.M."/>
            <person name="Pandolfi V."/>
            <person name="Bustamante F.O."/>
            <person name="Brasileiro-Vidal A.C."/>
            <person name="Benko-Iseppon A.M."/>
        </authorList>
    </citation>
    <scope>NUCLEOTIDE SEQUENCE [LARGE SCALE GENOMIC DNA]</scope>
    <source>
        <tissue evidence="1">Leaves</tissue>
    </source>
</reference>
<dbReference type="Proteomes" id="UP001341840">
    <property type="component" value="Unassembled WGS sequence"/>
</dbReference>
<proteinExistence type="predicted"/>
<dbReference type="PANTHER" id="PTHR24092:SF70">
    <property type="entry name" value="PHOSPHOLIPID-TRANSPORTING ATPASE"/>
    <property type="match status" value="1"/>
</dbReference>
<dbReference type="Gene3D" id="3.40.50.1000">
    <property type="entry name" value="HAD superfamily/HAD-like"/>
    <property type="match status" value="1"/>
</dbReference>
<protein>
    <submittedName>
        <fullName evidence="1">Uncharacterized protein</fullName>
    </submittedName>
</protein>
<gene>
    <name evidence="1" type="ORF">PIB30_062203</name>
</gene>
<name>A0ABU6VN12_9FABA</name>
<keyword evidence="2" id="KW-1185">Reference proteome</keyword>
<evidence type="ECO:0000313" key="1">
    <source>
        <dbReference type="EMBL" id="MED6173711.1"/>
    </source>
</evidence>
<sequence length="106" mass="12054">MGDDARVEQIRVCQSMWFFASPIQLAKDGREFEEKTKQHINENADAGLRTLILAYPEIDEDEYNQLNKVLMEAKNLVAECIDKLPQAGITLWVLNGDKMETVINIG</sequence>
<dbReference type="InterPro" id="IPR023214">
    <property type="entry name" value="HAD_sf"/>
</dbReference>
<organism evidence="1 2">
    <name type="scientific">Stylosanthes scabra</name>
    <dbReference type="NCBI Taxonomy" id="79078"/>
    <lineage>
        <taxon>Eukaryota</taxon>
        <taxon>Viridiplantae</taxon>
        <taxon>Streptophyta</taxon>
        <taxon>Embryophyta</taxon>
        <taxon>Tracheophyta</taxon>
        <taxon>Spermatophyta</taxon>
        <taxon>Magnoliopsida</taxon>
        <taxon>eudicotyledons</taxon>
        <taxon>Gunneridae</taxon>
        <taxon>Pentapetalae</taxon>
        <taxon>rosids</taxon>
        <taxon>fabids</taxon>
        <taxon>Fabales</taxon>
        <taxon>Fabaceae</taxon>
        <taxon>Papilionoideae</taxon>
        <taxon>50 kb inversion clade</taxon>
        <taxon>dalbergioids sensu lato</taxon>
        <taxon>Dalbergieae</taxon>
        <taxon>Pterocarpus clade</taxon>
        <taxon>Stylosanthes</taxon>
    </lineage>
</organism>
<comment type="caution">
    <text evidence="1">The sequence shown here is derived from an EMBL/GenBank/DDBJ whole genome shotgun (WGS) entry which is preliminary data.</text>
</comment>
<accession>A0ABU6VN12</accession>
<dbReference type="EMBL" id="JASCZI010151609">
    <property type="protein sequence ID" value="MED6173711.1"/>
    <property type="molecule type" value="Genomic_DNA"/>
</dbReference>
<evidence type="ECO:0000313" key="2">
    <source>
        <dbReference type="Proteomes" id="UP001341840"/>
    </source>
</evidence>